<organism evidence="1 2">
    <name type="scientific">Paenibacillus athensensis</name>
    <dbReference type="NCBI Taxonomy" id="1967502"/>
    <lineage>
        <taxon>Bacteria</taxon>
        <taxon>Bacillati</taxon>
        <taxon>Bacillota</taxon>
        <taxon>Bacilli</taxon>
        <taxon>Bacillales</taxon>
        <taxon>Paenibacillaceae</taxon>
        <taxon>Paenibacillus</taxon>
    </lineage>
</organism>
<evidence type="ECO:0000313" key="2">
    <source>
        <dbReference type="Proteomes" id="UP000298246"/>
    </source>
</evidence>
<proteinExistence type="predicted"/>
<dbReference type="AlphaFoldDB" id="A0A4Y8PT16"/>
<reference evidence="1 2" key="1">
    <citation type="submission" date="2017-03" db="EMBL/GenBank/DDBJ databases">
        <title>Isolation of Levoglucosan Utilizing Bacteria.</title>
        <authorList>
            <person name="Arya A.S."/>
        </authorList>
    </citation>
    <scope>NUCLEOTIDE SEQUENCE [LARGE SCALE GENOMIC DNA]</scope>
    <source>
        <strain evidence="1 2">MEC069</strain>
    </source>
</reference>
<gene>
    <name evidence="1" type="ORF">B5M42_23820</name>
</gene>
<dbReference type="RefSeq" id="WP_134757479.1">
    <property type="nucleotide sequence ID" value="NZ_MYFO02000014.1"/>
</dbReference>
<sequence length="92" mass="10424">MDFGGKIIGQTSFSVDEIGLKAAMEDVPTIRFIVDDIDFTRITKDTLPTSKDITNFELKLIKQNLAFALKTVFYKEGTVRPLKEVLDQIKLE</sequence>
<dbReference type="Proteomes" id="UP000298246">
    <property type="component" value="Unassembled WGS sequence"/>
</dbReference>
<dbReference type="EMBL" id="MYFO01000058">
    <property type="protein sequence ID" value="TFE83086.1"/>
    <property type="molecule type" value="Genomic_DNA"/>
</dbReference>
<protein>
    <submittedName>
        <fullName evidence="1">Uncharacterized protein</fullName>
    </submittedName>
</protein>
<comment type="caution">
    <text evidence="1">The sequence shown here is derived from an EMBL/GenBank/DDBJ whole genome shotgun (WGS) entry which is preliminary data.</text>
</comment>
<evidence type="ECO:0000313" key="1">
    <source>
        <dbReference type="EMBL" id="TFE83086.1"/>
    </source>
</evidence>
<accession>A0A4Y8PT16</accession>
<name>A0A4Y8PT16_9BACL</name>
<keyword evidence="2" id="KW-1185">Reference proteome</keyword>